<keyword evidence="2" id="KW-1133">Transmembrane helix</keyword>
<evidence type="ECO:0000313" key="3">
    <source>
        <dbReference type="EMBL" id="KAF9443004.1"/>
    </source>
</evidence>
<name>A0A9P6BYU1_9AGAR</name>
<reference evidence="3" key="1">
    <citation type="submission" date="2020-11" db="EMBL/GenBank/DDBJ databases">
        <authorList>
            <consortium name="DOE Joint Genome Institute"/>
            <person name="Ahrendt S."/>
            <person name="Riley R."/>
            <person name="Andreopoulos W."/>
            <person name="Labutti K."/>
            <person name="Pangilinan J."/>
            <person name="Ruiz-Duenas F.J."/>
            <person name="Barrasa J.M."/>
            <person name="Sanchez-Garcia M."/>
            <person name="Camarero S."/>
            <person name="Miyauchi S."/>
            <person name="Serrano A."/>
            <person name="Linde D."/>
            <person name="Babiker R."/>
            <person name="Drula E."/>
            <person name="Ayuso-Fernandez I."/>
            <person name="Pacheco R."/>
            <person name="Padilla G."/>
            <person name="Ferreira P."/>
            <person name="Barriuso J."/>
            <person name="Kellner H."/>
            <person name="Castanera R."/>
            <person name="Alfaro M."/>
            <person name="Ramirez L."/>
            <person name="Pisabarro A.G."/>
            <person name="Kuo A."/>
            <person name="Tritt A."/>
            <person name="Lipzen A."/>
            <person name="He G."/>
            <person name="Yan M."/>
            <person name="Ng V."/>
            <person name="Cullen D."/>
            <person name="Martin F."/>
            <person name="Rosso M.-N."/>
            <person name="Henrissat B."/>
            <person name="Hibbett D."/>
            <person name="Martinez A.T."/>
            <person name="Grigoriev I.V."/>
        </authorList>
    </citation>
    <scope>NUCLEOTIDE SEQUENCE</scope>
    <source>
        <strain evidence="3">MF-IS2</strain>
    </source>
</reference>
<sequence length="156" mass="16799">MANSVISTPTNRTIWAAEHLKSIQYDFRFAIPGFVLLLIWLPSFFGAIVLLITRSMTFGHMKDVLNHVSVGSVVVGTSALRAHSDDGHIIASHLRSNTTNSLGTSTVDLSTQKRHQSEGGMGDMGEDILVTLELDRFGGAPLLGDSDGSMESSNQV</sequence>
<feature type="transmembrane region" description="Helical" evidence="2">
    <location>
        <begin position="29"/>
        <end position="52"/>
    </location>
</feature>
<dbReference type="AlphaFoldDB" id="A0A9P6BYU1"/>
<evidence type="ECO:0000256" key="1">
    <source>
        <dbReference type="SAM" id="MobiDB-lite"/>
    </source>
</evidence>
<organism evidence="3 4">
    <name type="scientific">Macrolepiota fuliginosa MF-IS2</name>
    <dbReference type="NCBI Taxonomy" id="1400762"/>
    <lineage>
        <taxon>Eukaryota</taxon>
        <taxon>Fungi</taxon>
        <taxon>Dikarya</taxon>
        <taxon>Basidiomycota</taxon>
        <taxon>Agaricomycotina</taxon>
        <taxon>Agaricomycetes</taxon>
        <taxon>Agaricomycetidae</taxon>
        <taxon>Agaricales</taxon>
        <taxon>Agaricineae</taxon>
        <taxon>Agaricaceae</taxon>
        <taxon>Macrolepiota</taxon>
    </lineage>
</organism>
<accession>A0A9P6BYU1</accession>
<comment type="caution">
    <text evidence="3">The sequence shown here is derived from an EMBL/GenBank/DDBJ whole genome shotgun (WGS) entry which is preliminary data.</text>
</comment>
<dbReference type="EMBL" id="MU151533">
    <property type="protein sequence ID" value="KAF9443004.1"/>
    <property type="molecule type" value="Genomic_DNA"/>
</dbReference>
<proteinExistence type="predicted"/>
<feature type="region of interest" description="Disordered" evidence="1">
    <location>
        <begin position="101"/>
        <end position="120"/>
    </location>
</feature>
<evidence type="ECO:0000313" key="4">
    <source>
        <dbReference type="Proteomes" id="UP000807342"/>
    </source>
</evidence>
<keyword evidence="2" id="KW-0812">Transmembrane</keyword>
<dbReference type="Proteomes" id="UP000807342">
    <property type="component" value="Unassembled WGS sequence"/>
</dbReference>
<protein>
    <submittedName>
        <fullName evidence="3">Uncharacterized protein</fullName>
    </submittedName>
</protein>
<gene>
    <name evidence="3" type="ORF">P691DRAFT_764684</name>
</gene>
<evidence type="ECO:0000256" key="2">
    <source>
        <dbReference type="SAM" id="Phobius"/>
    </source>
</evidence>
<keyword evidence="4" id="KW-1185">Reference proteome</keyword>
<feature type="compositionally biased region" description="Polar residues" evidence="1">
    <location>
        <begin position="101"/>
        <end position="110"/>
    </location>
</feature>
<keyword evidence="2" id="KW-0472">Membrane</keyword>